<dbReference type="AlphaFoldDB" id="A0A9W9CT83"/>
<name>A0A9W9CT83_9PEZI</name>
<feature type="signal peptide" evidence="1">
    <location>
        <begin position="1"/>
        <end position="15"/>
    </location>
</feature>
<gene>
    <name evidence="2" type="ORF">N0V93_008855</name>
</gene>
<protein>
    <submittedName>
        <fullName evidence="2">Uncharacterized protein</fullName>
    </submittedName>
</protein>
<evidence type="ECO:0000313" key="2">
    <source>
        <dbReference type="EMBL" id="KAJ4385964.1"/>
    </source>
</evidence>
<organism evidence="2 3">
    <name type="scientific">Gnomoniopsis smithogilvyi</name>
    <dbReference type="NCBI Taxonomy" id="1191159"/>
    <lineage>
        <taxon>Eukaryota</taxon>
        <taxon>Fungi</taxon>
        <taxon>Dikarya</taxon>
        <taxon>Ascomycota</taxon>
        <taxon>Pezizomycotina</taxon>
        <taxon>Sordariomycetes</taxon>
        <taxon>Sordariomycetidae</taxon>
        <taxon>Diaporthales</taxon>
        <taxon>Gnomoniaceae</taxon>
        <taxon>Gnomoniopsis</taxon>
    </lineage>
</organism>
<comment type="caution">
    <text evidence="2">The sequence shown here is derived from an EMBL/GenBank/DDBJ whole genome shotgun (WGS) entry which is preliminary data.</text>
</comment>
<dbReference type="EMBL" id="JAPEVB010000006">
    <property type="protein sequence ID" value="KAJ4385964.1"/>
    <property type="molecule type" value="Genomic_DNA"/>
</dbReference>
<dbReference type="Proteomes" id="UP001140453">
    <property type="component" value="Unassembled WGS sequence"/>
</dbReference>
<feature type="chain" id="PRO_5040943549" evidence="1">
    <location>
        <begin position="16"/>
        <end position="441"/>
    </location>
</feature>
<sequence>MLLVSLAYLLLTVSAASVPSQARANVPDAEIQDLMGDGTTGATSDLSAGIGAEFETPEIMLKNAKCSKADTDDFKKSVIAGRKDPGGLWALTADTTSKAGLLHLEYIMDGKNIKVGSGKAKNAGKEAAADFAAWSPWDGTDTSKIKVGAGKCDPWAIDGATKGKTKAASVNWMAQVTAPMPLEGLYSLMLEQAKDLDIAERNILSGAETKRTGKSGSANLVLATKSYFQSKPQGIEQTKVTNDMLGFVSLVLSYAKGAQYLLQSDESPKLMTTFMPRTEFNTIFKQVKSKFSGDLFKLFEVLACYKSKVSKKADGTYTVTVGLDKDFCTGTTAAPVPIKDKFAGLEFKNAKKSINIKTWITGIGAGTGSVDGLSEFDTSIDGSIGGLKTATEHVYNTQRAVPLFEFRDLVHYPTTSEFESFMSQADQTIQELHKKFATAPS</sequence>
<evidence type="ECO:0000313" key="3">
    <source>
        <dbReference type="Proteomes" id="UP001140453"/>
    </source>
</evidence>
<keyword evidence="3" id="KW-1185">Reference proteome</keyword>
<evidence type="ECO:0000256" key="1">
    <source>
        <dbReference type="SAM" id="SignalP"/>
    </source>
</evidence>
<proteinExistence type="predicted"/>
<dbReference type="OrthoDB" id="1896086at2759"/>
<reference evidence="2" key="1">
    <citation type="submission" date="2022-10" db="EMBL/GenBank/DDBJ databases">
        <title>Tapping the CABI collections for fungal endophytes: first genome assemblies for Collariella, Neodidymelliopsis, Ascochyta clinopodiicola, Didymella pomorum, Didymosphaeria variabile, Neocosmospora piperis and Neocucurbitaria cava.</title>
        <authorList>
            <person name="Hill R."/>
        </authorList>
    </citation>
    <scope>NUCLEOTIDE SEQUENCE</scope>
    <source>
        <strain evidence="2">IMI 355082</strain>
    </source>
</reference>
<keyword evidence="1" id="KW-0732">Signal</keyword>
<accession>A0A9W9CT83</accession>